<dbReference type="AlphaFoldDB" id="A0A392P3Z2"/>
<feature type="non-terminal residue" evidence="1">
    <location>
        <position position="1"/>
    </location>
</feature>
<dbReference type="EMBL" id="LXQA010062869">
    <property type="protein sequence ID" value="MCI06738.1"/>
    <property type="molecule type" value="Genomic_DNA"/>
</dbReference>
<name>A0A392P3Z2_9FABA</name>
<accession>A0A392P3Z2</accession>
<evidence type="ECO:0000313" key="2">
    <source>
        <dbReference type="Proteomes" id="UP000265520"/>
    </source>
</evidence>
<protein>
    <submittedName>
        <fullName evidence="1">Uncharacterized protein</fullName>
    </submittedName>
</protein>
<dbReference type="Proteomes" id="UP000265520">
    <property type="component" value="Unassembled WGS sequence"/>
</dbReference>
<sequence>ILLFGIGPLKLEMVKSYGAF</sequence>
<proteinExistence type="predicted"/>
<reference evidence="1 2" key="1">
    <citation type="journal article" date="2018" name="Front. Plant Sci.">
        <title>Red Clover (Trifolium pratense) and Zigzag Clover (T. medium) - A Picture of Genomic Similarities and Differences.</title>
        <authorList>
            <person name="Dluhosova J."/>
            <person name="Istvanek J."/>
            <person name="Nedelnik J."/>
            <person name="Repkova J."/>
        </authorList>
    </citation>
    <scope>NUCLEOTIDE SEQUENCE [LARGE SCALE GENOMIC DNA]</scope>
    <source>
        <strain evidence="2">cv. 10/8</strain>
        <tissue evidence="1">Leaf</tissue>
    </source>
</reference>
<evidence type="ECO:0000313" key="1">
    <source>
        <dbReference type="EMBL" id="MCI06738.1"/>
    </source>
</evidence>
<organism evidence="1 2">
    <name type="scientific">Trifolium medium</name>
    <dbReference type="NCBI Taxonomy" id="97028"/>
    <lineage>
        <taxon>Eukaryota</taxon>
        <taxon>Viridiplantae</taxon>
        <taxon>Streptophyta</taxon>
        <taxon>Embryophyta</taxon>
        <taxon>Tracheophyta</taxon>
        <taxon>Spermatophyta</taxon>
        <taxon>Magnoliopsida</taxon>
        <taxon>eudicotyledons</taxon>
        <taxon>Gunneridae</taxon>
        <taxon>Pentapetalae</taxon>
        <taxon>rosids</taxon>
        <taxon>fabids</taxon>
        <taxon>Fabales</taxon>
        <taxon>Fabaceae</taxon>
        <taxon>Papilionoideae</taxon>
        <taxon>50 kb inversion clade</taxon>
        <taxon>NPAAA clade</taxon>
        <taxon>Hologalegina</taxon>
        <taxon>IRL clade</taxon>
        <taxon>Trifolieae</taxon>
        <taxon>Trifolium</taxon>
    </lineage>
</organism>
<keyword evidence="2" id="KW-1185">Reference proteome</keyword>
<comment type="caution">
    <text evidence="1">The sequence shown here is derived from an EMBL/GenBank/DDBJ whole genome shotgun (WGS) entry which is preliminary data.</text>
</comment>